<dbReference type="AlphaFoldDB" id="A0A1H7NR22"/>
<dbReference type="Proteomes" id="UP000199120">
    <property type="component" value="Unassembled WGS sequence"/>
</dbReference>
<name>A0A1H7NR22_9BURK</name>
<organism evidence="1 2">
    <name type="scientific">Paraburkholderia caballeronis</name>
    <dbReference type="NCBI Taxonomy" id="416943"/>
    <lineage>
        <taxon>Bacteria</taxon>
        <taxon>Pseudomonadati</taxon>
        <taxon>Pseudomonadota</taxon>
        <taxon>Betaproteobacteria</taxon>
        <taxon>Burkholderiales</taxon>
        <taxon>Burkholderiaceae</taxon>
        <taxon>Paraburkholderia</taxon>
    </lineage>
</organism>
<reference evidence="2" key="1">
    <citation type="submission" date="2016-10" db="EMBL/GenBank/DDBJ databases">
        <authorList>
            <person name="Varghese N."/>
            <person name="Submissions S."/>
        </authorList>
    </citation>
    <scope>NUCLEOTIDE SEQUENCE [LARGE SCALE GENOMIC DNA]</scope>
    <source>
        <strain evidence="2">LMG 26416</strain>
    </source>
</reference>
<evidence type="ECO:0000313" key="2">
    <source>
        <dbReference type="Proteomes" id="UP000199120"/>
    </source>
</evidence>
<evidence type="ECO:0000313" key="1">
    <source>
        <dbReference type="EMBL" id="SEL25896.1"/>
    </source>
</evidence>
<protein>
    <recommendedName>
        <fullName evidence="3">Virulence factor Evf domain-containing protein</fullName>
    </recommendedName>
</protein>
<dbReference type="RefSeq" id="WP_090550510.1">
    <property type="nucleotide sequence ID" value="NZ_FNSR01000002.1"/>
</dbReference>
<proteinExistence type="predicted"/>
<dbReference type="EMBL" id="FOAJ01000006">
    <property type="protein sequence ID" value="SEL25896.1"/>
    <property type="molecule type" value="Genomic_DNA"/>
</dbReference>
<keyword evidence="2" id="KW-1185">Reference proteome</keyword>
<accession>A0A1H7NR22</accession>
<dbReference type="OrthoDB" id="9078243at2"/>
<sequence length="259" mass="27712">MPTATLNSARVYLLDLQLPPVDHAHAPLLLDASGPSFDAGKDQAVVVGSGVVTFAQGVPPERRQSVTNSLLLAQLVARRNVPDASDLDAWYRQYTSVLANIGWLVETTSTTQAVDSGTEFETHDAVLSIATSLLGGGALTALKLIGTTLDALSGLDTGKPWITIFDRETRTVNASNFQVALAEQSPDGRFVVSIMAFVLKGTAASTQVLFFRAKKQDVQFSHYASSADIDVTILDSLEPDLSNRVAQHSKAYISQLPDL</sequence>
<evidence type="ECO:0008006" key="3">
    <source>
        <dbReference type="Google" id="ProtNLM"/>
    </source>
</evidence>
<gene>
    <name evidence="1" type="ORF">SAMN05192542_10644</name>
</gene>